<dbReference type="AlphaFoldDB" id="A0A1I2J9F1"/>
<dbReference type="Proteomes" id="UP000183410">
    <property type="component" value="Unassembled WGS sequence"/>
</dbReference>
<sequence length="55" mass="6530">MTEKQKAEWFENHRMLTRQVDICLEMQSVMFDDPAFEALAAEWNELQSALYPAHE</sequence>
<protein>
    <submittedName>
        <fullName evidence="1">Uncharacterized protein</fullName>
    </submittedName>
</protein>
<accession>A0A1I2J9F1</accession>
<dbReference type="EMBL" id="FONN01000055">
    <property type="protein sequence ID" value="SFF49331.1"/>
    <property type="molecule type" value="Genomic_DNA"/>
</dbReference>
<gene>
    <name evidence="1" type="ORF">SAMN04487969_1554</name>
</gene>
<evidence type="ECO:0000313" key="1">
    <source>
        <dbReference type="EMBL" id="SFF49331.1"/>
    </source>
</evidence>
<keyword evidence="2" id="KW-1185">Reference proteome</keyword>
<evidence type="ECO:0000313" key="2">
    <source>
        <dbReference type="Proteomes" id="UP000183410"/>
    </source>
</evidence>
<dbReference type="RefSeq" id="WP_156182242.1">
    <property type="nucleotide sequence ID" value="NZ_FONN01000055.1"/>
</dbReference>
<reference evidence="2" key="1">
    <citation type="submission" date="2016-10" db="EMBL/GenBank/DDBJ databases">
        <authorList>
            <person name="Varghese N."/>
            <person name="Submissions S."/>
        </authorList>
    </citation>
    <scope>NUCLEOTIDE SEQUENCE [LARGE SCALE GENOMIC DNA]</scope>
    <source>
        <strain evidence="2">CGMCC 1.10223</strain>
    </source>
</reference>
<name>A0A1I2J9F1_9BACL</name>
<organism evidence="1 2">
    <name type="scientific">Paenibacillus algorifonticola</name>
    <dbReference type="NCBI Taxonomy" id="684063"/>
    <lineage>
        <taxon>Bacteria</taxon>
        <taxon>Bacillati</taxon>
        <taxon>Bacillota</taxon>
        <taxon>Bacilli</taxon>
        <taxon>Bacillales</taxon>
        <taxon>Paenibacillaceae</taxon>
        <taxon>Paenibacillus</taxon>
    </lineage>
</organism>
<proteinExistence type="predicted"/>